<reference evidence="2 3" key="1">
    <citation type="submission" date="2018-01" db="EMBL/GenBank/DDBJ databases">
        <title>Successful Treatment of Persistent Burkholderia cepacia Bacteremia with Ceftazidime-Avibactam.</title>
        <authorList>
            <person name="Tamma P."/>
            <person name="Fan Y."/>
            <person name="Bergman Y."/>
            <person name="Sick-Samuels A."/>
            <person name="Hsu A."/>
            <person name="Timp W."/>
            <person name="Simner P."/>
        </authorList>
    </citation>
    <scope>NUCLEOTIDE SEQUENCE [LARGE SCALE GENOMIC DNA]</scope>
    <source>
        <strain evidence="2 3">170816</strain>
    </source>
</reference>
<organism evidence="2 3">
    <name type="scientific">Burkholderia contaminans</name>
    <dbReference type="NCBI Taxonomy" id="488447"/>
    <lineage>
        <taxon>Bacteria</taxon>
        <taxon>Pseudomonadati</taxon>
        <taxon>Pseudomonadota</taxon>
        <taxon>Betaproteobacteria</taxon>
        <taxon>Burkholderiales</taxon>
        <taxon>Burkholderiaceae</taxon>
        <taxon>Burkholderia</taxon>
        <taxon>Burkholderia cepacia complex</taxon>
    </lineage>
</organism>
<dbReference type="InterPro" id="IPR053748">
    <property type="entry name" value="Host_DNA_Degrad_Endo"/>
</dbReference>
<evidence type="ECO:0000313" key="3">
    <source>
        <dbReference type="Proteomes" id="UP000238655"/>
    </source>
</evidence>
<accession>A0A2S5DVE1</accession>
<dbReference type="Gene3D" id="3.40.1440.40">
    <property type="match status" value="1"/>
</dbReference>
<dbReference type="PROSITE" id="PS50164">
    <property type="entry name" value="GIY_YIG"/>
    <property type="match status" value="1"/>
</dbReference>
<dbReference type="InterPro" id="IPR044556">
    <property type="entry name" value="EndoII-like_GIY-YIG"/>
</dbReference>
<name>A0A2S5DVE1_9BURK</name>
<feature type="domain" description="GIY-YIG" evidence="1">
    <location>
        <begin position="32"/>
        <end position="127"/>
    </location>
</feature>
<comment type="caution">
    <text evidence="2">The sequence shown here is derived from an EMBL/GenBank/DDBJ whole genome shotgun (WGS) entry which is preliminary data.</text>
</comment>
<dbReference type="SUPFAM" id="SSF82771">
    <property type="entry name" value="GIY-YIG endonuclease"/>
    <property type="match status" value="1"/>
</dbReference>
<dbReference type="CDD" id="cd10436">
    <property type="entry name" value="GIY-YIG_EndoII_Hpy188I_like"/>
    <property type="match status" value="1"/>
</dbReference>
<dbReference type="EMBL" id="PQVP01000002">
    <property type="protein sequence ID" value="POZ83056.1"/>
    <property type="molecule type" value="Genomic_DNA"/>
</dbReference>
<gene>
    <name evidence="2" type="ORF">C3743_23150</name>
</gene>
<proteinExistence type="predicted"/>
<dbReference type="InterPro" id="IPR035901">
    <property type="entry name" value="GIY-YIG_endonuc_sf"/>
</dbReference>
<dbReference type="Proteomes" id="UP000238655">
    <property type="component" value="Chromosome 1"/>
</dbReference>
<evidence type="ECO:0000259" key="1">
    <source>
        <dbReference type="PROSITE" id="PS50164"/>
    </source>
</evidence>
<dbReference type="AlphaFoldDB" id="A0A2S5DVE1"/>
<dbReference type="InterPro" id="IPR000305">
    <property type="entry name" value="GIY-YIG_endonuc"/>
</dbReference>
<evidence type="ECO:0000313" key="2">
    <source>
        <dbReference type="EMBL" id="POZ83056.1"/>
    </source>
</evidence>
<protein>
    <recommendedName>
        <fullName evidence="1">GIY-YIG domain-containing protein</fullName>
    </recommendedName>
</protein>
<sequence length="258" mass="28636">MKRLFEIGFAPVGCWRLRDGILFLELTDKVDHANVLYAFISGDDVLYVGKTTKTLRGRLASYLKPSESQRTNTRNNGAIRDLLSAGQDVDILALPDLGLHRYGEFKINFAAALEDSIIKTLSPPWNAMRSKGTKDDGGDEGQPEFDADDAASEIDAEMSATAPTFQFILQPTYYKNGFFNVAVENQYLFGPQGSGIDIYCGPEKILVQGRFDRTTNTNSTPRVYGYAPLRDWFQANFEQMQPVTVRVVGPASIELASL</sequence>